<organism evidence="2 3">
    <name type="scientific">Methanohalarchaeum thermophilum</name>
    <dbReference type="NCBI Taxonomy" id="1903181"/>
    <lineage>
        <taxon>Archaea</taxon>
        <taxon>Methanobacteriati</taxon>
        <taxon>Methanobacteriota</taxon>
        <taxon>Methanonatronarchaeia</taxon>
        <taxon>Methanonatronarchaeales</taxon>
        <taxon>Methanonatronarchaeaceae</taxon>
        <taxon>Candidatus Methanohalarchaeum</taxon>
    </lineage>
</organism>
<sequence>MDKVEKALKEVKESIEGFDQDSVRNELEELIKNFNVPIDQAVSTVIRKHRDDSTRTKGKKNISEIEVDESGLEIEGRVIRKTSREIEVEGEKREVISGTIADESGKIGFTSWTAFPFEEGAVVLIENGYTREWRGNPELQIGDYTNLKEGDDEAVPDIKELKSPKEVTLPEVGNVFKAKIEAEIVDVQNGSGLIMRCPECNRVTKGGECQVHGEVDPNPDLRIKAILDDGRGVTQATLGREVTEKLTNIKLEEAKKMARDALDKSVVKEEMKKVVGKTIIAIGQAIGDNFVVREVSEPSWAPEEKAKNLLEELKEV</sequence>
<gene>
    <name evidence="2" type="ORF">BTN85_0456</name>
</gene>
<accession>A0A1Q6DUG1</accession>
<protein>
    <submittedName>
        <fullName evidence="2">Single-stranded DNA-binding replication protein A (RPA), large subunit</fullName>
    </submittedName>
</protein>
<dbReference type="SUPFAM" id="SSF50249">
    <property type="entry name" value="Nucleic acid-binding proteins"/>
    <property type="match status" value="2"/>
</dbReference>
<dbReference type="CDD" id="cd04491">
    <property type="entry name" value="SoSSB_OBF"/>
    <property type="match status" value="1"/>
</dbReference>
<dbReference type="STRING" id="1903181.BTN85_0456"/>
<dbReference type="Proteomes" id="UP000185744">
    <property type="component" value="Unassembled WGS sequence"/>
</dbReference>
<comment type="caution">
    <text evidence="2">The sequence shown here is derived from an EMBL/GenBank/DDBJ whole genome shotgun (WGS) entry which is preliminary data.</text>
</comment>
<dbReference type="GO" id="GO:0000724">
    <property type="term" value="P:double-strand break repair via homologous recombination"/>
    <property type="evidence" value="ECO:0007669"/>
    <property type="project" value="TreeGrafter"/>
</dbReference>
<evidence type="ECO:0000313" key="2">
    <source>
        <dbReference type="EMBL" id="OKY77978.1"/>
    </source>
</evidence>
<name>A0A1Q6DUG1_METT1</name>
<dbReference type="GO" id="GO:0003677">
    <property type="term" value="F:DNA binding"/>
    <property type="evidence" value="ECO:0007669"/>
    <property type="project" value="UniProtKB-KW"/>
</dbReference>
<dbReference type="PANTHER" id="PTHR13356">
    <property type="entry name" value="OB FOLD NUCLEIC ACID BINDING PROTEIN-RELATED"/>
    <property type="match status" value="1"/>
</dbReference>
<dbReference type="Gene3D" id="2.40.50.140">
    <property type="entry name" value="Nucleic acid-binding proteins"/>
    <property type="match status" value="2"/>
</dbReference>
<dbReference type="InterPro" id="IPR051231">
    <property type="entry name" value="SOSS-B"/>
</dbReference>
<dbReference type="EMBL" id="MSDW01000001">
    <property type="protein sequence ID" value="OKY77978.1"/>
    <property type="molecule type" value="Genomic_DNA"/>
</dbReference>
<keyword evidence="1 2" id="KW-0238">DNA-binding</keyword>
<dbReference type="PANTHER" id="PTHR13356:SF10">
    <property type="entry name" value="REPLICATION FACTOR-A PROTEIN 1"/>
    <property type="match status" value="1"/>
</dbReference>
<keyword evidence="3" id="KW-1185">Reference proteome</keyword>
<reference evidence="2" key="1">
    <citation type="submission" date="2016-12" db="EMBL/GenBank/DDBJ databases">
        <title>Discovery of methanogenic haloarchaea.</title>
        <authorList>
            <person name="Sorokin D.Y."/>
            <person name="Makarova K.S."/>
            <person name="Abbas B."/>
            <person name="Ferrer M."/>
            <person name="Golyshin P.N."/>
        </authorList>
    </citation>
    <scope>NUCLEOTIDE SEQUENCE [LARGE SCALE GENOMIC DNA]</scope>
    <source>
        <strain evidence="2">HMET1</strain>
    </source>
</reference>
<dbReference type="AlphaFoldDB" id="A0A1Q6DUG1"/>
<evidence type="ECO:0000256" key="1">
    <source>
        <dbReference type="ARBA" id="ARBA00023125"/>
    </source>
</evidence>
<evidence type="ECO:0000313" key="3">
    <source>
        <dbReference type="Proteomes" id="UP000185744"/>
    </source>
</evidence>
<dbReference type="GO" id="GO:0010212">
    <property type="term" value="P:response to ionizing radiation"/>
    <property type="evidence" value="ECO:0007669"/>
    <property type="project" value="TreeGrafter"/>
</dbReference>
<dbReference type="InterPro" id="IPR012340">
    <property type="entry name" value="NA-bd_OB-fold"/>
</dbReference>
<proteinExistence type="predicted"/>
<dbReference type="InParanoid" id="A0A1Q6DUG1"/>